<evidence type="ECO:0000313" key="5">
    <source>
        <dbReference type="Proteomes" id="UP001084197"/>
    </source>
</evidence>
<dbReference type="AlphaFoldDB" id="A0A9J6R9H4"/>
<keyword evidence="2" id="KW-0472">Membrane</keyword>
<feature type="region of interest" description="Disordered" evidence="1">
    <location>
        <begin position="59"/>
        <end position="100"/>
    </location>
</feature>
<dbReference type="RefSeq" id="WP_268779099.1">
    <property type="nucleotide sequence ID" value="NZ_JAPRAT010000005.1"/>
</dbReference>
<evidence type="ECO:0000256" key="2">
    <source>
        <dbReference type="SAM" id="Phobius"/>
    </source>
</evidence>
<feature type="transmembrane region" description="Helical" evidence="2">
    <location>
        <begin position="23"/>
        <end position="44"/>
    </location>
</feature>
<proteinExistence type="predicted"/>
<reference evidence="4" key="1">
    <citation type="submission" date="2022-11" db="EMBL/GenBank/DDBJ databases">
        <title>WGS of Natronobacillus azotifigens 24KS-1, an anaerobic diazotrophic haloalkaliphile from soda-rich habitats.</title>
        <authorList>
            <person name="Sorokin D.Y."/>
            <person name="Merkel A.Y."/>
        </authorList>
    </citation>
    <scope>NUCLEOTIDE SEQUENCE</scope>
    <source>
        <strain evidence="4">24KS-1</strain>
    </source>
</reference>
<keyword evidence="5" id="KW-1185">Reference proteome</keyword>
<sequence length="233" mass="27005">MEDDYQSYTRLTRFEKKRKNTKWLSVFITIGAIFIVVLIGIFIFPSGDNEDYEAEVVNGENDSIKEDNNNDPISDSDSNEVDNPEGETDTNTTDNDYQNPDDFQLELVESDDDNVIQAYTSTWNPIQTIQSEPHSITWEQSSQDWKEMMQAAELATGIQVEEMYYLWVSGNGPQSVIATFSDGSFDNHYRVYLTWIENQGWKPEKVELLREHDQLHRFDSDRVSSEVEEDNVE</sequence>
<protein>
    <submittedName>
        <fullName evidence="4">YrrS family protein</fullName>
    </submittedName>
</protein>
<name>A0A9J6R9H4_9BACI</name>
<comment type="caution">
    <text evidence="4">The sequence shown here is derived from an EMBL/GenBank/DDBJ whole genome shotgun (WGS) entry which is preliminary data.</text>
</comment>
<keyword evidence="2" id="KW-1133">Transmembrane helix</keyword>
<organism evidence="4 5">
    <name type="scientific">Natronobacillus azotifigens</name>
    <dbReference type="NCBI Taxonomy" id="472978"/>
    <lineage>
        <taxon>Bacteria</taxon>
        <taxon>Bacillati</taxon>
        <taxon>Bacillota</taxon>
        <taxon>Bacilli</taxon>
        <taxon>Bacillales</taxon>
        <taxon>Bacillaceae</taxon>
        <taxon>Natronobacillus</taxon>
    </lineage>
</organism>
<dbReference type="Pfam" id="PF07423">
    <property type="entry name" value="DUF1510"/>
    <property type="match status" value="1"/>
</dbReference>
<keyword evidence="2" id="KW-0812">Transmembrane</keyword>
<dbReference type="EMBL" id="JAPRAT010000005">
    <property type="protein sequence ID" value="MCZ0702330.1"/>
    <property type="molecule type" value="Genomic_DNA"/>
</dbReference>
<evidence type="ECO:0000256" key="1">
    <source>
        <dbReference type="SAM" id="MobiDB-lite"/>
    </source>
</evidence>
<gene>
    <name evidence="4" type="ORF">OWO01_03770</name>
</gene>
<dbReference type="InterPro" id="IPR009988">
    <property type="entry name" value="DUF1510"/>
</dbReference>
<feature type="domain" description="DUF1510" evidence="3">
    <location>
        <begin position="119"/>
        <end position="208"/>
    </location>
</feature>
<accession>A0A9J6R9H4</accession>
<dbReference type="Proteomes" id="UP001084197">
    <property type="component" value="Unassembled WGS sequence"/>
</dbReference>
<feature type="compositionally biased region" description="Low complexity" evidence="1">
    <location>
        <begin position="89"/>
        <end position="100"/>
    </location>
</feature>
<feature type="compositionally biased region" description="Acidic residues" evidence="1">
    <location>
        <begin position="77"/>
        <end position="88"/>
    </location>
</feature>
<evidence type="ECO:0000313" key="4">
    <source>
        <dbReference type="EMBL" id="MCZ0702330.1"/>
    </source>
</evidence>
<evidence type="ECO:0000259" key="3">
    <source>
        <dbReference type="Pfam" id="PF07423"/>
    </source>
</evidence>